<keyword evidence="1" id="KW-1133">Transmembrane helix</keyword>
<evidence type="ECO:0000313" key="3">
    <source>
        <dbReference type="Proteomes" id="UP000538147"/>
    </source>
</evidence>
<organism evidence="2 3">
    <name type="scientific">Polymorphobacter multimanifer</name>
    <dbReference type="NCBI Taxonomy" id="1070431"/>
    <lineage>
        <taxon>Bacteria</taxon>
        <taxon>Pseudomonadati</taxon>
        <taxon>Pseudomonadota</taxon>
        <taxon>Alphaproteobacteria</taxon>
        <taxon>Sphingomonadales</taxon>
        <taxon>Sphingosinicellaceae</taxon>
        <taxon>Polymorphobacter</taxon>
    </lineage>
</organism>
<keyword evidence="1" id="KW-0472">Membrane</keyword>
<keyword evidence="1" id="KW-0812">Transmembrane</keyword>
<evidence type="ECO:0008006" key="4">
    <source>
        <dbReference type="Google" id="ProtNLM"/>
    </source>
</evidence>
<name>A0A841L3B4_9SPHN</name>
<dbReference type="RefSeq" id="WP_184193625.1">
    <property type="nucleotide sequence ID" value="NZ_BMOX01000087.1"/>
</dbReference>
<sequence length="144" mass="14855">MTETSPDPQRPDTTDPLLALVRRVPAEVQALLAAEVQLATAELRQNVGKLVLAVAIILAGGIMAGVAGIAVLGAIVAALAPLVGPVWSSLITAAAALLIGGALIMLGLSRIRSAPLAPHRAIANLKQHADSINFLKARDTDHER</sequence>
<evidence type="ECO:0000313" key="2">
    <source>
        <dbReference type="EMBL" id="MBB6225921.1"/>
    </source>
</evidence>
<proteinExistence type="predicted"/>
<feature type="transmembrane region" description="Helical" evidence="1">
    <location>
        <begin position="50"/>
        <end position="80"/>
    </location>
</feature>
<accession>A0A841L3B4</accession>
<dbReference type="Proteomes" id="UP000538147">
    <property type="component" value="Unassembled WGS sequence"/>
</dbReference>
<dbReference type="EMBL" id="JACIIV010000001">
    <property type="protein sequence ID" value="MBB6225921.1"/>
    <property type="molecule type" value="Genomic_DNA"/>
</dbReference>
<feature type="transmembrane region" description="Helical" evidence="1">
    <location>
        <begin position="86"/>
        <end position="108"/>
    </location>
</feature>
<dbReference type="InterPro" id="IPR009937">
    <property type="entry name" value="Phage_holin_3_6"/>
</dbReference>
<evidence type="ECO:0000256" key="1">
    <source>
        <dbReference type="SAM" id="Phobius"/>
    </source>
</evidence>
<dbReference type="AlphaFoldDB" id="A0A841L3B4"/>
<keyword evidence="3" id="KW-1185">Reference proteome</keyword>
<dbReference type="Pfam" id="PF07332">
    <property type="entry name" value="Phage_holin_3_6"/>
    <property type="match status" value="1"/>
</dbReference>
<comment type="caution">
    <text evidence="2">The sequence shown here is derived from an EMBL/GenBank/DDBJ whole genome shotgun (WGS) entry which is preliminary data.</text>
</comment>
<gene>
    <name evidence="2" type="ORF">FHS79_000072</name>
</gene>
<protein>
    <recommendedName>
        <fullName evidence="4">Phage holin family protein</fullName>
    </recommendedName>
</protein>
<reference evidence="2 3" key="1">
    <citation type="submission" date="2020-08" db="EMBL/GenBank/DDBJ databases">
        <title>Genomic Encyclopedia of Type Strains, Phase IV (KMG-IV): sequencing the most valuable type-strain genomes for metagenomic binning, comparative biology and taxonomic classification.</title>
        <authorList>
            <person name="Goeker M."/>
        </authorList>
    </citation>
    <scope>NUCLEOTIDE SEQUENCE [LARGE SCALE GENOMIC DNA]</scope>
    <source>
        <strain evidence="2 3">DSM 102189</strain>
    </source>
</reference>